<accession>A0ABU0JBR6</accession>
<dbReference type="InterPro" id="IPR051692">
    <property type="entry name" value="OMP-like"/>
</dbReference>
<keyword evidence="4" id="KW-0998">Cell outer membrane</keyword>
<evidence type="ECO:0000256" key="3">
    <source>
        <dbReference type="ARBA" id="ARBA00023136"/>
    </source>
</evidence>
<evidence type="ECO:0000313" key="8">
    <source>
        <dbReference type="EMBL" id="MDQ0471727.1"/>
    </source>
</evidence>
<comment type="similarity">
    <text evidence="5">Belongs to the Omp25/RopB family.</text>
</comment>
<dbReference type="InterPro" id="IPR027385">
    <property type="entry name" value="Beta-barrel_OMP"/>
</dbReference>
<dbReference type="PANTHER" id="PTHR34001">
    <property type="entry name" value="BLL7405 PROTEIN"/>
    <property type="match status" value="1"/>
</dbReference>
<keyword evidence="9" id="KW-1185">Reference proteome</keyword>
<feature type="signal peptide" evidence="6">
    <location>
        <begin position="1"/>
        <end position="29"/>
    </location>
</feature>
<evidence type="ECO:0000256" key="1">
    <source>
        <dbReference type="ARBA" id="ARBA00004442"/>
    </source>
</evidence>
<keyword evidence="2 6" id="KW-0732">Signal</keyword>
<reference evidence="8 9" key="1">
    <citation type="submission" date="2023-07" db="EMBL/GenBank/DDBJ databases">
        <title>Genomic Encyclopedia of Type Strains, Phase IV (KMG-IV): sequencing the most valuable type-strain genomes for metagenomic binning, comparative biology and taxonomic classification.</title>
        <authorList>
            <person name="Goeker M."/>
        </authorList>
    </citation>
    <scope>NUCLEOTIDE SEQUENCE [LARGE SCALE GENOMIC DNA]</scope>
    <source>
        <strain evidence="8 9">DSM 19619</strain>
    </source>
</reference>
<sequence length="211" mass="21613">MPLRLRQSATILAVSAGLAGSCPAGVAAAAELAPLEPYDGQTVSDAVYDWTGFYVGAHGGYGWASAGAADLGGVLGGMQLGYVVQSGSFAAGIEGDIAGTGIDKPGSGRSLDWLGSARLRAGFVFNQYFVYGTGGFGFGNIALPDGAAPDDRWNAGWVAGIGAEVALSRNWTARIEAFHYDLGRADYELAGATASFALTGTLVRAGVNYRF</sequence>
<gene>
    <name evidence="8" type="ORF">QO011_004752</name>
</gene>
<proteinExistence type="inferred from homology"/>
<evidence type="ECO:0000259" key="7">
    <source>
        <dbReference type="Pfam" id="PF13505"/>
    </source>
</evidence>
<protein>
    <submittedName>
        <fullName evidence="8">Outer membrane immunogenic protein</fullName>
    </submittedName>
</protein>
<dbReference type="PANTHER" id="PTHR34001:SF3">
    <property type="entry name" value="BLL7405 PROTEIN"/>
    <property type="match status" value="1"/>
</dbReference>
<keyword evidence="3" id="KW-0472">Membrane</keyword>
<dbReference type="Pfam" id="PF13505">
    <property type="entry name" value="OMP_b-brl"/>
    <property type="match status" value="1"/>
</dbReference>
<evidence type="ECO:0000256" key="2">
    <source>
        <dbReference type="ARBA" id="ARBA00022729"/>
    </source>
</evidence>
<name>A0ABU0JBR6_9HYPH</name>
<dbReference type="SUPFAM" id="SSF56925">
    <property type="entry name" value="OMPA-like"/>
    <property type="match status" value="1"/>
</dbReference>
<dbReference type="InterPro" id="IPR011250">
    <property type="entry name" value="OMP/PagP_B-barrel"/>
</dbReference>
<dbReference type="PROSITE" id="PS51257">
    <property type="entry name" value="PROKAR_LIPOPROTEIN"/>
    <property type="match status" value="1"/>
</dbReference>
<dbReference type="RefSeq" id="WP_307277366.1">
    <property type="nucleotide sequence ID" value="NZ_JAUSVX010000009.1"/>
</dbReference>
<feature type="chain" id="PRO_5046784800" evidence="6">
    <location>
        <begin position="30"/>
        <end position="211"/>
    </location>
</feature>
<organism evidence="8 9">
    <name type="scientific">Labrys wisconsinensis</name>
    <dbReference type="NCBI Taxonomy" id="425677"/>
    <lineage>
        <taxon>Bacteria</taxon>
        <taxon>Pseudomonadati</taxon>
        <taxon>Pseudomonadota</taxon>
        <taxon>Alphaproteobacteria</taxon>
        <taxon>Hyphomicrobiales</taxon>
        <taxon>Xanthobacteraceae</taxon>
        <taxon>Labrys</taxon>
    </lineage>
</organism>
<evidence type="ECO:0000256" key="5">
    <source>
        <dbReference type="ARBA" id="ARBA00038306"/>
    </source>
</evidence>
<dbReference type="Proteomes" id="UP001242480">
    <property type="component" value="Unassembled WGS sequence"/>
</dbReference>
<dbReference type="EMBL" id="JAUSVX010000009">
    <property type="protein sequence ID" value="MDQ0471727.1"/>
    <property type="molecule type" value="Genomic_DNA"/>
</dbReference>
<comment type="subcellular location">
    <subcellularLocation>
        <location evidence="1">Cell outer membrane</location>
    </subcellularLocation>
</comment>
<evidence type="ECO:0000313" key="9">
    <source>
        <dbReference type="Proteomes" id="UP001242480"/>
    </source>
</evidence>
<comment type="caution">
    <text evidence="8">The sequence shown here is derived from an EMBL/GenBank/DDBJ whole genome shotgun (WGS) entry which is preliminary data.</text>
</comment>
<feature type="domain" description="Outer membrane protein beta-barrel" evidence="7">
    <location>
        <begin position="47"/>
        <end position="211"/>
    </location>
</feature>
<dbReference type="Gene3D" id="2.40.160.20">
    <property type="match status" value="1"/>
</dbReference>
<evidence type="ECO:0000256" key="4">
    <source>
        <dbReference type="ARBA" id="ARBA00023237"/>
    </source>
</evidence>
<evidence type="ECO:0000256" key="6">
    <source>
        <dbReference type="SAM" id="SignalP"/>
    </source>
</evidence>